<dbReference type="EMBL" id="CAJQUM010000001">
    <property type="protein sequence ID" value="CAG4883801.1"/>
    <property type="molecule type" value="Genomic_DNA"/>
</dbReference>
<dbReference type="RefSeq" id="WP_220635726.1">
    <property type="nucleotide sequence ID" value="NZ_CAJQUM010000001.1"/>
</dbReference>
<name>A0A916J4G6_9PROT</name>
<evidence type="ECO:0000313" key="2">
    <source>
        <dbReference type="Proteomes" id="UP000742786"/>
    </source>
</evidence>
<reference evidence="1" key="1">
    <citation type="submission" date="2021-04" db="EMBL/GenBank/DDBJ databases">
        <authorList>
            <person name="Hornung B."/>
        </authorList>
    </citation>
    <scope>NUCLEOTIDE SEQUENCE</scope>
    <source>
        <strain evidence="1">G5G6</strain>
    </source>
</reference>
<dbReference type="AlphaFoldDB" id="A0A916J4G6"/>
<proteinExistence type="predicted"/>
<gene>
    <name evidence="1" type="ORF">GTOL_11684</name>
</gene>
<accession>A0A916J4G6</accession>
<organism evidence="1 2">
    <name type="scientific">Georgfuchsia toluolica</name>
    <dbReference type="NCBI Taxonomy" id="424218"/>
    <lineage>
        <taxon>Bacteria</taxon>
        <taxon>Pseudomonadati</taxon>
        <taxon>Pseudomonadota</taxon>
        <taxon>Betaproteobacteria</taxon>
        <taxon>Nitrosomonadales</taxon>
        <taxon>Sterolibacteriaceae</taxon>
        <taxon>Georgfuchsia</taxon>
    </lineage>
</organism>
<comment type="caution">
    <text evidence="1">The sequence shown here is derived from an EMBL/GenBank/DDBJ whole genome shotgun (WGS) entry which is preliminary data.</text>
</comment>
<protein>
    <recommendedName>
        <fullName evidence="3">Phage protein</fullName>
    </recommendedName>
</protein>
<keyword evidence="2" id="KW-1185">Reference proteome</keyword>
<evidence type="ECO:0000313" key="1">
    <source>
        <dbReference type="EMBL" id="CAG4883801.1"/>
    </source>
</evidence>
<evidence type="ECO:0008006" key="3">
    <source>
        <dbReference type="Google" id="ProtNLM"/>
    </source>
</evidence>
<sequence>MLKIKVDTSGLMRLRAEIEGKAKQVRYATMRSLNAAAYKASQDTAKEIARVFDRPTPWVLRSVRYVKATRDRLEASVDFDFWGNKQGVTVSQVLNAEIHGGGRRLKRYEVALQRAGILPAGMAAVPGAAAKMDQYGNMSSGQIVQIMAWFQSFGEQGYKANINQKGRNRLMRGSKRGAAPGFAYFVLKQRQGKLLPGIYQRFNFSAWGTAVKPVMIFVRIPQYRRRLDFYGLAEKSARAEFDAQFPRQLDEAMRTAR</sequence>
<dbReference type="Proteomes" id="UP000742786">
    <property type="component" value="Unassembled WGS sequence"/>
</dbReference>